<evidence type="ECO:0000313" key="2">
    <source>
        <dbReference type="Proteomes" id="UP000276834"/>
    </source>
</evidence>
<reference evidence="1 2" key="1">
    <citation type="journal article" date="2018" name="Proc. R. Soc. B">
        <title>A non-coding region near Follistatin controls head colour polymorphism in the Gouldian finch.</title>
        <authorList>
            <person name="Toomey M.B."/>
            <person name="Marques C.I."/>
            <person name="Andrade P."/>
            <person name="Araujo P.M."/>
            <person name="Sabatino S."/>
            <person name="Gazda M.A."/>
            <person name="Afonso S."/>
            <person name="Lopes R.J."/>
            <person name="Corbo J.C."/>
            <person name="Carneiro M."/>
        </authorList>
    </citation>
    <scope>NUCLEOTIDE SEQUENCE [LARGE SCALE GENOMIC DNA]</scope>
    <source>
        <strain evidence="1">Red01</strain>
        <tissue evidence="1">Muscle</tissue>
    </source>
</reference>
<organism evidence="1 2">
    <name type="scientific">Chloebia gouldiae</name>
    <name type="common">Gouldian finch</name>
    <name type="synonym">Erythrura gouldiae</name>
    <dbReference type="NCBI Taxonomy" id="44316"/>
    <lineage>
        <taxon>Eukaryota</taxon>
        <taxon>Metazoa</taxon>
        <taxon>Chordata</taxon>
        <taxon>Craniata</taxon>
        <taxon>Vertebrata</taxon>
        <taxon>Euteleostomi</taxon>
        <taxon>Archelosauria</taxon>
        <taxon>Archosauria</taxon>
        <taxon>Dinosauria</taxon>
        <taxon>Saurischia</taxon>
        <taxon>Theropoda</taxon>
        <taxon>Coelurosauria</taxon>
        <taxon>Aves</taxon>
        <taxon>Neognathae</taxon>
        <taxon>Neoaves</taxon>
        <taxon>Telluraves</taxon>
        <taxon>Australaves</taxon>
        <taxon>Passeriformes</taxon>
        <taxon>Passeroidea</taxon>
        <taxon>Passeridae</taxon>
        <taxon>Chloebia</taxon>
    </lineage>
</organism>
<gene>
    <name evidence="1" type="ORF">DV515_00000318</name>
</gene>
<proteinExistence type="predicted"/>
<dbReference type="Proteomes" id="UP000276834">
    <property type="component" value="Unassembled WGS sequence"/>
</dbReference>
<name>A0A3L8T1K2_CHLGU</name>
<keyword evidence="2" id="KW-1185">Reference proteome</keyword>
<sequence length="76" mass="8881">MFSVVVSNLLQHSTLEMAIHEMNSYNSFNLLINLGYCRVTQIVKEWKLTKTNVCEISGIMEEQFNKKQNYGDQNYT</sequence>
<protein>
    <submittedName>
        <fullName evidence="1">Uncharacterized protein</fullName>
    </submittedName>
</protein>
<dbReference type="EMBL" id="QUSF01000001">
    <property type="protein sequence ID" value="RLW13212.1"/>
    <property type="molecule type" value="Genomic_DNA"/>
</dbReference>
<accession>A0A3L8T1K2</accession>
<dbReference type="AlphaFoldDB" id="A0A3L8T1K2"/>
<comment type="caution">
    <text evidence="1">The sequence shown here is derived from an EMBL/GenBank/DDBJ whole genome shotgun (WGS) entry which is preliminary data.</text>
</comment>
<evidence type="ECO:0000313" key="1">
    <source>
        <dbReference type="EMBL" id="RLW13212.1"/>
    </source>
</evidence>